<evidence type="ECO:0000256" key="1">
    <source>
        <dbReference type="SAM" id="Phobius"/>
    </source>
</evidence>
<accession>F9UHQ0</accession>
<organism evidence="2 3">
    <name type="scientific">Thiocapsa marina 5811</name>
    <dbReference type="NCBI Taxonomy" id="768671"/>
    <lineage>
        <taxon>Bacteria</taxon>
        <taxon>Pseudomonadati</taxon>
        <taxon>Pseudomonadota</taxon>
        <taxon>Gammaproteobacteria</taxon>
        <taxon>Chromatiales</taxon>
        <taxon>Chromatiaceae</taxon>
        <taxon>Thiocapsa</taxon>
    </lineage>
</organism>
<gene>
    <name evidence="2" type="ORF">ThimaDRAFT_4453</name>
</gene>
<keyword evidence="1" id="KW-0472">Membrane</keyword>
<keyword evidence="3" id="KW-1185">Reference proteome</keyword>
<dbReference type="eggNOG" id="ENOG5031EJB">
    <property type="taxonomic scope" value="Bacteria"/>
</dbReference>
<dbReference type="STRING" id="768671.ThimaDRAFT_4453"/>
<evidence type="ECO:0000313" key="2">
    <source>
        <dbReference type="EMBL" id="EGV16226.1"/>
    </source>
</evidence>
<dbReference type="AlphaFoldDB" id="F9UHQ0"/>
<dbReference type="Proteomes" id="UP000005459">
    <property type="component" value="Unassembled WGS sequence"/>
</dbReference>
<dbReference type="EMBL" id="AFWV01000020">
    <property type="protein sequence ID" value="EGV16226.1"/>
    <property type="molecule type" value="Genomic_DNA"/>
</dbReference>
<keyword evidence="1" id="KW-1133">Transmembrane helix</keyword>
<name>F9UHQ0_9GAMM</name>
<evidence type="ECO:0000313" key="3">
    <source>
        <dbReference type="Proteomes" id="UP000005459"/>
    </source>
</evidence>
<sequence>MTRSIRRSKRSQLLQLDSLMDILTCTVGIMVVVAMFSAIESSDIQFQLFRPIWKEPDEGMRFRQVLVSEEGLRTMDIDAPVAEFVKLLSESDVTYETMPELADAFNKKRISDEWFNYSMEVSTTFNFPASTRSWVLIVNEKSSNRGVDQNPTEIETLRFLERLRHMDSKETWVRFLVAPESIELFRAARQVALDAGFLTGWDALDFTFPARVGLGGGESGPLKAGIQ</sequence>
<proteinExistence type="predicted"/>
<feature type="transmembrane region" description="Helical" evidence="1">
    <location>
        <begin position="20"/>
        <end position="39"/>
    </location>
</feature>
<keyword evidence="1" id="KW-0812">Transmembrane</keyword>
<protein>
    <submittedName>
        <fullName evidence="2">Uncharacterized protein</fullName>
    </submittedName>
</protein>
<reference evidence="2 3" key="1">
    <citation type="submission" date="2011-06" db="EMBL/GenBank/DDBJ databases">
        <title>The draft genome of Thiocapsa marina 5811.</title>
        <authorList>
            <consortium name="US DOE Joint Genome Institute (JGI-PGF)"/>
            <person name="Lucas S."/>
            <person name="Han J."/>
            <person name="Cheng J.-F."/>
            <person name="Goodwin L."/>
            <person name="Pitluck S."/>
            <person name="Peters L."/>
            <person name="Land M.L."/>
            <person name="Hauser L."/>
            <person name="Vogl K."/>
            <person name="Liu Z."/>
            <person name="Imhoff J."/>
            <person name="Thiel V."/>
            <person name="Frigaard N.-U."/>
            <person name="Bryant D."/>
            <person name="Woyke T.J."/>
        </authorList>
    </citation>
    <scope>NUCLEOTIDE SEQUENCE [LARGE SCALE GENOMIC DNA]</scope>
    <source>
        <strain evidence="2 3">5811</strain>
    </source>
</reference>